<dbReference type="InterPro" id="IPR007813">
    <property type="entry name" value="PilN"/>
</dbReference>
<reference evidence="1 2" key="1">
    <citation type="submission" date="2020-07" db="EMBL/GenBank/DDBJ databases">
        <authorList>
            <person name="Maaloum M."/>
        </authorList>
    </citation>
    <scope>NUCLEOTIDE SEQUENCE [LARGE SCALE GENOMIC DNA]</scope>
    <source>
        <strain evidence="1 2">GCS-AN-3</strain>
    </source>
</reference>
<protein>
    <submittedName>
        <fullName evidence="1">PilN domain-containing protein</fullName>
    </submittedName>
</protein>
<accession>A0A853IY10</accession>
<evidence type="ECO:0000313" key="2">
    <source>
        <dbReference type="Proteomes" id="UP000589716"/>
    </source>
</evidence>
<proteinExistence type="predicted"/>
<dbReference type="AlphaFoldDB" id="A0A853IY10"/>
<evidence type="ECO:0000313" key="1">
    <source>
        <dbReference type="EMBL" id="NZA01499.1"/>
    </source>
</evidence>
<gene>
    <name evidence="1" type="ORF">H0I39_06475</name>
</gene>
<comment type="caution">
    <text evidence="1">The sequence shown here is derived from an EMBL/GenBank/DDBJ whole genome shotgun (WGS) entry which is preliminary data.</text>
</comment>
<dbReference type="Pfam" id="PF05137">
    <property type="entry name" value="PilN"/>
    <property type="match status" value="1"/>
</dbReference>
<dbReference type="EMBL" id="JACCKX010000001">
    <property type="protein sequence ID" value="NZA01499.1"/>
    <property type="molecule type" value="Genomic_DNA"/>
</dbReference>
<dbReference type="RefSeq" id="WP_180549965.1">
    <property type="nucleotide sequence ID" value="NZ_JACCKX010000001.1"/>
</dbReference>
<name>A0A853IY10_9BURK</name>
<sequence length="111" mass="11928">MQRLERLQALDKLLARQLALPPVLDMLTRALPDGAWLTALRTEGGKLVLNGNADDAAALVQRLAAQPGVHDVRLASPATRGFGATKETFIIELQLDAHRYGLARPASGGHQ</sequence>
<dbReference type="Proteomes" id="UP000589716">
    <property type="component" value="Unassembled WGS sequence"/>
</dbReference>
<organism evidence="1 2">
    <name type="scientific">Ottowia beijingensis</name>
    <dbReference type="NCBI Taxonomy" id="1207057"/>
    <lineage>
        <taxon>Bacteria</taxon>
        <taxon>Pseudomonadati</taxon>
        <taxon>Pseudomonadota</taxon>
        <taxon>Betaproteobacteria</taxon>
        <taxon>Burkholderiales</taxon>
        <taxon>Comamonadaceae</taxon>
        <taxon>Ottowia</taxon>
    </lineage>
</organism>
<keyword evidence="2" id="KW-1185">Reference proteome</keyword>